<dbReference type="KEGG" id="ccj:UL81_03170"/>
<name>A0A0F6QVW4_9CORY</name>
<dbReference type="Proteomes" id="UP000033566">
    <property type="component" value="Chromosome"/>
</dbReference>
<accession>A0A0F6QVW4</accession>
<dbReference type="HOGENOM" id="CLU_1164315_0_0_11"/>
<dbReference type="PATRIC" id="fig|161896.4.peg.625"/>
<reference evidence="1 2" key="1">
    <citation type="journal article" date="2015" name="Genome Announc.">
        <title>Complete Genome Sequence of Corynebacterium camporealensis DSM 44610, Isolated from the Milk of a Manchega Sheep with Subclinical Mastitis.</title>
        <authorList>
            <person name="Ruckert C."/>
            <person name="Albersmeier A."/>
            <person name="Winkler A."/>
            <person name="Tauch A."/>
        </authorList>
    </citation>
    <scope>NUCLEOTIDE SEQUENCE [LARGE SCALE GENOMIC DNA]</scope>
    <source>
        <strain evidence="1 2">DSM 44610</strain>
    </source>
</reference>
<gene>
    <name evidence="1" type="ORF">UL81_03170</name>
</gene>
<organism evidence="1 2">
    <name type="scientific">Corynebacterium camporealensis</name>
    <dbReference type="NCBI Taxonomy" id="161896"/>
    <lineage>
        <taxon>Bacteria</taxon>
        <taxon>Bacillati</taxon>
        <taxon>Actinomycetota</taxon>
        <taxon>Actinomycetes</taxon>
        <taxon>Mycobacteriales</taxon>
        <taxon>Corynebacteriaceae</taxon>
        <taxon>Corynebacterium</taxon>
    </lineage>
</organism>
<evidence type="ECO:0000313" key="1">
    <source>
        <dbReference type="EMBL" id="AKE38615.1"/>
    </source>
</evidence>
<dbReference type="EMBL" id="CP011311">
    <property type="protein sequence ID" value="AKE38615.1"/>
    <property type="molecule type" value="Genomic_DNA"/>
</dbReference>
<evidence type="ECO:0000313" key="2">
    <source>
        <dbReference type="Proteomes" id="UP000033566"/>
    </source>
</evidence>
<dbReference type="OrthoDB" id="4425379at2"/>
<dbReference type="RefSeq" id="WP_046453247.1">
    <property type="nucleotide sequence ID" value="NZ_CP011311.1"/>
</dbReference>
<keyword evidence="2" id="KW-1185">Reference proteome</keyword>
<proteinExistence type="predicted"/>
<dbReference type="AlphaFoldDB" id="A0A0F6QVW4"/>
<protein>
    <submittedName>
        <fullName evidence="1">Uncharacterized protein</fullName>
    </submittedName>
</protein>
<sequence>MWSRFSLRWGLPAVLSASLLSSTVAVASPPEQTAETRQETCEVELNPQEQQSYQDAATEIYHLAAERKDALAEFEVLQPADLDSAFSFYFDAPTADFPWQPREVAVDKGQGVVTERAILTYLRHLSEDYAYVVDAAQTGVLAERTATEPIEGAFPEQFPAYQHALERSAELSNRVTAPCVEAAAEETAAGEAEADDHGMPAGITAALATATAMLLGVTVSGWTSVDWAEILSTIGRLV</sequence>